<evidence type="ECO:0000313" key="2">
    <source>
        <dbReference type="Proteomes" id="UP000006591"/>
    </source>
</evidence>
<proteinExistence type="predicted"/>
<keyword evidence="2" id="KW-1185">Reference proteome</keyword>
<reference evidence="1" key="2">
    <citation type="submission" date="2018-04" db="EMBL/GenBank/DDBJ databases">
        <title>OnivRS2 (Oryza nivara Reference Sequence Version 2).</title>
        <authorList>
            <person name="Zhang J."/>
            <person name="Kudrna D."/>
            <person name="Lee S."/>
            <person name="Talag J."/>
            <person name="Rajasekar S."/>
            <person name="Welchert J."/>
            <person name="Hsing Y.-I."/>
            <person name="Wing R.A."/>
        </authorList>
    </citation>
    <scope>NUCLEOTIDE SEQUENCE [LARGE SCALE GENOMIC DNA]</scope>
    <source>
        <strain evidence="1">SL10</strain>
    </source>
</reference>
<reference evidence="1" key="1">
    <citation type="submission" date="2015-04" db="UniProtKB">
        <authorList>
            <consortium name="EnsemblPlants"/>
        </authorList>
    </citation>
    <scope>IDENTIFICATION</scope>
    <source>
        <strain evidence="1">SL10</strain>
    </source>
</reference>
<dbReference type="EnsemblPlants" id="ONIVA03G41280.1">
    <property type="protein sequence ID" value="ONIVA03G41280.1"/>
    <property type="gene ID" value="ONIVA03G41280"/>
</dbReference>
<dbReference type="Gramene" id="ONIVA03G41280.1">
    <property type="protein sequence ID" value="ONIVA03G41280.1"/>
    <property type="gene ID" value="ONIVA03G41280"/>
</dbReference>
<dbReference type="HOGENOM" id="CLU_2088710_0_0_1"/>
<organism evidence="1">
    <name type="scientific">Oryza nivara</name>
    <name type="common">Indian wild rice</name>
    <name type="synonym">Oryza sativa f. spontanea</name>
    <dbReference type="NCBI Taxonomy" id="4536"/>
    <lineage>
        <taxon>Eukaryota</taxon>
        <taxon>Viridiplantae</taxon>
        <taxon>Streptophyta</taxon>
        <taxon>Embryophyta</taxon>
        <taxon>Tracheophyta</taxon>
        <taxon>Spermatophyta</taxon>
        <taxon>Magnoliopsida</taxon>
        <taxon>Liliopsida</taxon>
        <taxon>Poales</taxon>
        <taxon>Poaceae</taxon>
        <taxon>BOP clade</taxon>
        <taxon>Oryzoideae</taxon>
        <taxon>Oryzeae</taxon>
        <taxon>Oryzinae</taxon>
        <taxon>Oryza</taxon>
    </lineage>
</organism>
<evidence type="ECO:0000313" key="1">
    <source>
        <dbReference type="EnsemblPlants" id="ONIVA03G41280.1"/>
    </source>
</evidence>
<protein>
    <submittedName>
        <fullName evidence="1">Uncharacterized protein</fullName>
    </submittedName>
</protein>
<dbReference type="Proteomes" id="UP000006591">
    <property type="component" value="Chromosome 3"/>
</dbReference>
<dbReference type="AlphaFoldDB" id="A0A0E0GVV2"/>
<sequence length="117" mass="11861">MAPSLLDAASPFLLYGVAAAGGSSRLLAAATTGHRAVSSLHVGALKRRRGWEAGAWGRGKAAAAQGCDIAGRRGSGDYSAGATGGDAAVRRGPPVALVAPRALRRCNEDPQDVIERL</sequence>
<name>A0A0E0GVV2_ORYNI</name>
<accession>A0A0E0GVV2</accession>